<dbReference type="InterPro" id="IPR041682">
    <property type="entry name" value="AAA_14"/>
</dbReference>
<dbReference type="EMBL" id="SMCP01000002">
    <property type="protein sequence ID" value="TCV89258.1"/>
    <property type="molecule type" value="Genomic_DNA"/>
</dbReference>
<proteinExistence type="predicted"/>
<dbReference type="RefSeq" id="WP_132965037.1">
    <property type="nucleotide sequence ID" value="NZ_LEKL01000019.1"/>
</dbReference>
<reference evidence="3 5" key="1">
    <citation type="submission" date="2019-03" db="EMBL/GenBank/DDBJ databases">
        <title>Genomic Encyclopedia of Type Strains, Phase IV (KMG-IV): sequencing the most valuable type-strain genomes for metagenomic binning, comparative biology and taxonomic classification.</title>
        <authorList>
            <person name="Goeker M."/>
        </authorList>
    </citation>
    <scope>NUCLEOTIDE SEQUENCE [LARGE SCALE GENOMIC DNA]</scope>
    <source>
        <strain evidence="3 5">DSM 28140</strain>
    </source>
</reference>
<keyword evidence="4" id="KW-0067">ATP-binding</keyword>
<dbReference type="Proteomes" id="UP000305526">
    <property type="component" value="Unassembled WGS sequence"/>
</dbReference>
<dbReference type="GO" id="GO:0005524">
    <property type="term" value="F:ATP binding"/>
    <property type="evidence" value="ECO:0007669"/>
    <property type="project" value="UniProtKB-KW"/>
</dbReference>
<evidence type="ECO:0000313" key="6">
    <source>
        <dbReference type="Proteomes" id="UP000305526"/>
    </source>
</evidence>
<keyword evidence="6" id="KW-1185">Reference proteome</keyword>
<comment type="caution">
    <text evidence="3">The sequence shown here is derived from an EMBL/GenBank/DDBJ whole genome shotgun (WGS) entry which is preliminary data.</text>
</comment>
<name>A0A4R3YDQ5_9PAST</name>
<dbReference type="PANTHER" id="PTHR33295">
    <property type="entry name" value="ATPASE"/>
    <property type="match status" value="1"/>
</dbReference>
<dbReference type="EMBL" id="VDGV01000009">
    <property type="protein sequence ID" value="TNG93316.1"/>
    <property type="molecule type" value="Genomic_DNA"/>
</dbReference>
<evidence type="ECO:0000259" key="1">
    <source>
        <dbReference type="Pfam" id="PF13173"/>
    </source>
</evidence>
<dbReference type="Proteomes" id="UP000294619">
    <property type="component" value="Unassembled WGS sequence"/>
</dbReference>
<evidence type="ECO:0000259" key="2">
    <source>
        <dbReference type="Pfam" id="PF13635"/>
    </source>
</evidence>
<reference evidence="4 6" key="2">
    <citation type="submission" date="2019-05" db="EMBL/GenBank/DDBJ databases">
        <title>Pasteurellaceae isolates from reptiles.</title>
        <authorList>
            <person name="Bojesen A.M."/>
            <person name="Lund E."/>
        </authorList>
    </citation>
    <scope>NUCLEOTIDE SEQUENCE [LARGE SCALE GENOMIC DNA]</scope>
    <source>
        <strain evidence="4 6">ELNT2x</strain>
    </source>
</reference>
<keyword evidence="4" id="KW-0547">Nucleotide-binding</keyword>
<accession>A0A4R3YDQ5</accession>
<sequence length="399" mass="45881">MLARDHYLQWLIDVKDNEFIKVITGVRRSGKSVILQLYQDYLLAQSVLPQNILFYNFEHPANFRFTDAGVLFDHIQQQTQGLNGKIYFIFDEIQEVNDWQKLVNGLRVAFDADIYITGSNANLLSGELATYLAGRYLELHVYPLSFKEFVDYKQLNHNSASPDLLFDEYLKWGGFPVLPSVQNDAVKKEILNGIYSSIVLKDVAARGNIREINLLERVIAYLLDVIGSSVSIKKIADTINSSGIKTNPTSIDKYIQLLKESFIFYEANRYDIRGKVRLKMQAKYYVVDSGIRNNTLGQIGSIGSQLENIIFIELKRRGYEVFVGKWDAEEIDFVCFKGEQKKYIQVAYQLPENNDREQRNLLHINDNYQKIILTLNRMNVGSIDGIPVLYAIDWLLGDD</sequence>
<organism evidence="3 5">
    <name type="scientific">Testudinibacter aquarius</name>
    <dbReference type="NCBI Taxonomy" id="1524974"/>
    <lineage>
        <taxon>Bacteria</taxon>
        <taxon>Pseudomonadati</taxon>
        <taxon>Pseudomonadota</taxon>
        <taxon>Gammaproteobacteria</taxon>
        <taxon>Pasteurellales</taxon>
        <taxon>Pasteurellaceae</taxon>
        <taxon>Testudinibacter</taxon>
    </lineage>
</organism>
<feature type="domain" description="AAA" evidence="1">
    <location>
        <begin position="19"/>
        <end position="149"/>
    </location>
</feature>
<dbReference type="PANTHER" id="PTHR33295:SF20">
    <property type="entry name" value="ATPASE"/>
    <property type="match status" value="1"/>
</dbReference>
<dbReference type="InterPro" id="IPR025420">
    <property type="entry name" value="DUF4143"/>
</dbReference>
<dbReference type="InterPro" id="IPR027417">
    <property type="entry name" value="P-loop_NTPase"/>
</dbReference>
<dbReference type="AlphaFoldDB" id="A0A4R3YDQ5"/>
<dbReference type="Pfam" id="PF13635">
    <property type="entry name" value="DUF4143"/>
    <property type="match status" value="1"/>
</dbReference>
<dbReference type="Pfam" id="PF13173">
    <property type="entry name" value="AAA_14"/>
    <property type="match status" value="1"/>
</dbReference>
<dbReference type="SUPFAM" id="SSF52540">
    <property type="entry name" value="P-loop containing nucleoside triphosphate hydrolases"/>
    <property type="match status" value="1"/>
</dbReference>
<evidence type="ECO:0000313" key="3">
    <source>
        <dbReference type="EMBL" id="TCV89258.1"/>
    </source>
</evidence>
<feature type="domain" description="DUF4143" evidence="2">
    <location>
        <begin position="201"/>
        <end position="348"/>
    </location>
</feature>
<gene>
    <name evidence="3" type="ORF">EDC16_102135</name>
    <name evidence="4" type="ORF">FHQ21_01655</name>
</gene>
<protein>
    <submittedName>
        <fullName evidence="4">ATP-binding protein</fullName>
    </submittedName>
</protein>
<evidence type="ECO:0000313" key="5">
    <source>
        <dbReference type="Proteomes" id="UP000294619"/>
    </source>
</evidence>
<evidence type="ECO:0000313" key="4">
    <source>
        <dbReference type="EMBL" id="TNG93316.1"/>
    </source>
</evidence>